<evidence type="ECO:0000313" key="6">
    <source>
        <dbReference type="Proteomes" id="UP000464186"/>
    </source>
</evidence>
<dbReference type="SMART" id="SM00354">
    <property type="entry name" value="HTH_LACI"/>
    <property type="match status" value="1"/>
</dbReference>
<dbReference type="InterPro" id="IPR010982">
    <property type="entry name" value="Lambda_DNA-bd_dom_sf"/>
</dbReference>
<reference evidence="5 6" key="1">
    <citation type="submission" date="2020-01" db="EMBL/GenBank/DDBJ databases">
        <title>Pseudarthrobacter psychrotolerans sp. nov., isolated from antarctic soil.</title>
        <authorList>
            <person name="Shin Y."/>
            <person name="Park W."/>
        </authorList>
    </citation>
    <scope>NUCLEOTIDE SEQUENCE [LARGE SCALE GENOMIC DNA]</scope>
    <source>
        <strain evidence="5 6">YJ56</strain>
        <plasmid evidence="5 6">unnamed1</plasmid>
    </source>
</reference>
<dbReference type="InterPro" id="IPR046335">
    <property type="entry name" value="LacI/GalR-like_sensor"/>
</dbReference>
<dbReference type="KEGG" id="psey:GU243_23410"/>
<keyword evidence="6" id="KW-1185">Reference proteome</keyword>
<evidence type="ECO:0000256" key="2">
    <source>
        <dbReference type="ARBA" id="ARBA00023125"/>
    </source>
</evidence>
<dbReference type="Gene3D" id="1.10.260.40">
    <property type="entry name" value="lambda repressor-like DNA-binding domains"/>
    <property type="match status" value="1"/>
</dbReference>
<dbReference type="EMBL" id="CP047899">
    <property type="protein sequence ID" value="QHK22583.1"/>
    <property type="molecule type" value="Genomic_DNA"/>
</dbReference>
<name>A0A6P1NU17_9MICC</name>
<dbReference type="InterPro" id="IPR028082">
    <property type="entry name" value="Peripla_BP_I"/>
</dbReference>
<dbReference type="PANTHER" id="PTHR30146">
    <property type="entry name" value="LACI-RELATED TRANSCRIPTIONAL REPRESSOR"/>
    <property type="match status" value="1"/>
</dbReference>
<sequence>MTASYTYSTPSRVSAASREKVLTAAEVLGYPGPDPSARSLRTGTSGALGVVLGETLSYAFDDPQATRFLAGIADVCAEHGLAMTILPTNGSADDDQHIRAAAVDAFVVWTTTDDDPVLDALALTGRPAIIHAGPKKKAFGLVGIDDRAAAQAVAALGLHQSQRPAIIAFPFTKERVEMISMGPDPATATFPVTRNRLLGYQDALTAAGFQWESVEVASCSINSFGEGARAAGRLLARPNPPDTILAMSDELALGTLEAASKAGIHVPRSLAVTGWDASDAASVKQVTTVHQNLRQQGAACALAAITGASTPAPHPWQLITGKTTR</sequence>
<protein>
    <submittedName>
        <fullName evidence="5">Substrate-binding domain-containing protein</fullName>
    </submittedName>
</protein>
<dbReference type="PANTHER" id="PTHR30146:SF138">
    <property type="entry name" value="TRANSCRIPTIONAL REGULATORY PROTEIN"/>
    <property type="match status" value="1"/>
</dbReference>
<keyword evidence="2" id="KW-0238">DNA-binding</keyword>
<dbReference type="Gene3D" id="3.40.50.2300">
    <property type="match status" value="2"/>
</dbReference>
<dbReference type="Pfam" id="PF13377">
    <property type="entry name" value="Peripla_BP_3"/>
    <property type="match status" value="1"/>
</dbReference>
<keyword evidence="1" id="KW-0805">Transcription regulation</keyword>
<feature type="domain" description="HTH lacI-type" evidence="4">
    <location>
        <begin position="1"/>
        <end position="42"/>
    </location>
</feature>
<evidence type="ECO:0000256" key="3">
    <source>
        <dbReference type="ARBA" id="ARBA00023163"/>
    </source>
</evidence>
<dbReference type="CDD" id="cd01392">
    <property type="entry name" value="HTH_LacI"/>
    <property type="match status" value="1"/>
</dbReference>
<evidence type="ECO:0000259" key="4">
    <source>
        <dbReference type="PROSITE" id="PS50932"/>
    </source>
</evidence>
<dbReference type="SUPFAM" id="SSF53822">
    <property type="entry name" value="Periplasmic binding protein-like I"/>
    <property type="match status" value="1"/>
</dbReference>
<accession>A0A6P1NU17</accession>
<evidence type="ECO:0000313" key="5">
    <source>
        <dbReference type="EMBL" id="QHK22583.1"/>
    </source>
</evidence>
<dbReference type="GO" id="GO:0000976">
    <property type="term" value="F:transcription cis-regulatory region binding"/>
    <property type="evidence" value="ECO:0007669"/>
    <property type="project" value="TreeGrafter"/>
</dbReference>
<proteinExistence type="predicted"/>
<dbReference type="Proteomes" id="UP000464186">
    <property type="component" value="Plasmid unnamed1"/>
</dbReference>
<dbReference type="AlphaFoldDB" id="A0A6P1NU17"/>
<gene>
    <name evidence="5" type="ORF">GU243_23410</name>
</gene>
<geneLocation type="plasmid" evidence="5 6">
    <name>unnamed1</name>
</geneLocation>
<dbReference type="InterPro" id="IPR000843">
    <property type="entry name" value="HTH_LacI"/>
</dbReference>
<keyword evidence="5" id="KW-0614">Plasmid</keyword>
<dbReference type="PROSITE" id="PS50932">
    <property type="entry name" value="HTH_LACI_2"/>
    <property type="match status" value="1"/>
</dbReference>
<organism evidence="5 6">
    <name type="scientific">Pseudarthrobacter psychrotolerans</name>
    <dbReference type="NCBI Taxonomy" id="2697569"/>
    <lineage>
        <taxon>Bacteria</taxon>
        <taxon>Bacillati</taxon>
        <taxon>Actinomycetota</taxon>
        <taxon>Actinomycetes</taxon>
        <taxon>Micrococcales</taxon>
        <taxon>Micrococcaceae</taxon>
        <taxon>Pseudarthrobacter</taxon>
    </lineage>
</organism>
<dbReference type="GO" id="GO:0003700">
    <property type="term" value="F:DNA-binding transcription factor activity"/>
    <property type="evidence" value="ECO:0007669"/>
    <property type="project" value="TreeGrafter"/>
</dbReference>
<evidence type="ECO:0000256" key="1">
    <source>
        <dbReference type="ARBA" id="ARBA00023015"/>
    </source>
</evidence>
<dbReference type="CDD" id="cd06279">
    <property type="entry name" value="PBP1_LacI-like"/>
    <property type="match status" value="1"/>
</dbReference>
<keyword evidence="3" id="KW-0804">Transcription</keyword>